<dbReference type="Proteomes" id="UP001482620">
    <property type="component" value="Unassembled WGS sequence"/>
</dbReference>
<dbReference type="EMBL" id="JAHRIQ010021134">
    <property type="protein sequence ID" value="MEQ2227525.1"/>
    <property type="molecule type" value="Genomic_DNA"/>
</dbReference>
<accession>A0ABV0T555</accession>
<protein>
    <submittedName>
        <fullName evidence="1">Uncharacterized protein</fullName>
    </submittedName>
</protein>
<evidence type="ECO:0000313" key="1">
    <source>
        <dbReference type="EMBL" id="MEQ2227525.1"/>
    </source>
</evidence>
<name>A0ABV0T555_9TELE</name>
<reference evidence="1 2" key="1">
    <citation type="submission" date="2021-06" db="EMBL/GenBank/DDBJ databases">
        <authorList>
            <person name="Palmer J.M."/>
        </authorList>
    </citation>
    <scope>NUCLEOTIDE SEQUENCE [LARGE SCALE GENOMIC DNA]</scope>
    <source>
        <strain evidence="2">if_2019</strain>
        <tissue evidence="1">Muscle</tissue>
    </source>
</reference>
<sequence>MKTFKRHYWQKSLLRCGAGICLLSSLQKLYTHSDICIPQSLLSFLTLCHLPLCDCSMVREQGSPIYSVSPVSSCQAALLVLTGRSRVCDSLSSAPPVPRLPFPLACLEPPSPQSCARNDTATHPIIP</sequence>
<gene>
    <name evidence="1" type="ORF">ILYODFUR_038466</name>
</gene>
<comment type="caution">
    <text evidence="1">The sequence shown here is derived from an EMBL/GenBank/DDBJ whole genome shotgun (WGS) entry which is preliminary data.</text>
</comment>
<evidence type="ECO:0000313" key="2">
    <source>
        <dbReference type="Proteomes" id="UP001482620"/>
    </source>
</evidence>
<organism evidence="1 2">
    <name type="scientific">Ilyodon furcidens</name>
    <name type="common">goldbreast splitfin</name>
    <dbReference type="NCBI Taxonomy" id="33524"/>
    <lineage>
        <taxon>Eukaryota</taxon>
        <taxon>Metazoa</taxon>
        <taxon>Chordata</taxon>
        <taxon>Craniata</taxon>
        <taxon>Vertebrata</taxon>
        <taxon>Euteleostomi</taxon>
        <taxon>Actinopterygii</taxon>
        <taxon>Neopterygii</taxon>
        <taxon>Teleostei</taxon>
        <taxon>Neoteleostei</taxon>
        <taxon>Acanthomorphata</taxon>
        <taxon>Ovalentaria</taxon>
        <taxon>Atherinomorphae</taxon>
        <taxon>Cyprinodontiformes</taxon>
        <taxon>Goodeidae</taxon>
        <taxon>Ilyodon</taxon>
    </lineage>
</organism>
<proteinExistence type="predicted"/>
<keyword evidence="2" id="KW-1185">Reference proteome</keyword>